<dbReference type="AlphaFoldDB" id="A0A2A6RN81"/>
<organism evidence="6 7">
    <name type="scientific">Candidatus Viridilinea mediisalina</name>
    <dbReference type="NCBI Taxonomy" id="2024553"/>
    <lineage>
        <taxon>Bacteria</taxon>
        <taxon>Bacillati</taxon>
        <taxon>Chloroflexota</taxon>
        <taxon>Chloroflexia</taxon>
        <taxon>Chloroflexales</taxon>
        <taxon>Chloroflexineae</taxon>
        <taxon>Oscillochloridaceae</taxon>
        <taxon>Candidatus Viridilinea</taxon>
    </lineage>
</organism>
<keyword evidence="4 5" id="KW-0472">Membrane</keyword>
<feature type="transmembrane region" description="Helical" evidence="5">
    <location>
        <begin position="313"/>
        <end position="334"/>
    </location>
</feature>
<dbReference type="GO" id="GO:0005886">
    <property type="term" value="C:plasma membrane"/>
    <property type="evidence" value="ECO:0007669"/>
    <property type="project" value="TreeGrafter"/>
</dbReference>
<proteinExistence type="predicted"/>
<dbReference type="EMBL" id="NQWI01000011">
    <property type="protein sequence ID" value="PDW04329.1"/>
    <property type="molecule type" value="Genomic_DNA"/>
</dbReference>
<feature type="transmembrane region" description="Helical" evidence="5">
    <location>
        <begin position="241"/>
        <end position="261"/>
    </location>
</feature>
<dbReference type="Proteomes" id="UP000220527">
    <property type="component" value="Unassembled WGS sequence"/>
</dbReference>
<evidence type="ECO:0000256" key="4">
    <source>
        <dbReference type="ARBA" id="ARBA00023136"/>
    </source>
</evidence>
<feature type="transmembrane region" description="Helical" evidence="5">
    <location>
        <begin position="7"/>
        <end position="25"/>
    </location>
</feature>
<feature type="transmembrane region" description="Helical" evidence="5">
    <location>
        <begin position="140"/>
        <end position="159"/>
    </location>
</feature>
<feature type="transmembrane region" description="Helical" evidence="5">
    <location>
        <begin position="282"/>
        <end position="301"/>
    </location>
</feature>
<dbReference type="OrthoDB" id="147963at2"/>
<dbReference type="RefSeq" id="WP_097642807.1">
    <property type="nucleotide sequence ID" value="NZ_NQWI01000011.1"/>
</dbReference>
<feature type="transmembrane region" description="Helical" evidence="5">
    <location>
        <begin position="112"/>
        <end position="134"/>
    </location>
</feature>
<protein>
    <recommendedName>
        <fullName evidence="8">Cobalt ABC transporter permease</fullName>
    </recommendedName>
</protein>
<accession>A0A2A6RN81</accession>
<dbReference type="InterPro" id="IPR003339">
    <property type="entry name" value="ABC/ECF_trnsptr_transmembrane"/>
</dbReference>
<evidence type="ECO:0000256" key="1">
    <source>
        <dbReference type="ARBA" id="ARBA00004141"/>
    </source>
</evidence>
<evidence type="ECO:0000313" key="7">
    <source>
        <dbReference type="Proteomes" id="UP000220527"/>
    </source>
</evidence>
<gene>
    <name evidence="6" type="ORF">CJ255_04010</name>
</gene>
<evidence type="ECO:0000256" key="2">
    <source>
        <dbReference type="ARBA" id="ARBA00022692"/>
    </source>
</evidence>
<comment type="subcellular location">
    <subcellularLocation>
        <location evidence="1">Membrane</location>
        <topology evidence="1">Multi-pass membrane protein</topology>
    </subcellularLocation>
</comment>
<evidence type="ECO:0008006" key="8">
    <source>
        <dbReference type="Google" id="ProtNLM"/>
    </source>
</evidence>
<evidence type="ECO:0000256" key="3">
    <source>
        <dbReference type="ARBA" id="ARBA00022989"/>
    </source>
</evidence>
<comment type="caution">
    <text evidence="6">The sequence shown here is derived from an EMBL/GenBank/DDBJ whole genome shotgun (WGS) entry which is preliminary data.</text>
</comment>
<dbReference type="Pfam" id="PF02361">
    <property type="entry name" value="CbiQ"/>
    <property type="match status" value="1"/>
</dbReference>
<feature type="transmembrane region" description="Helical" evidence="5">
    <location>
        <begin position="59"/>
        <end position="78"/>
    </location>
</feature>
<sequence length="340" mass="36818">MNPSSTLLLHPLTWVTWLVVAITAITLTRNPFYLLTLLLLLALVAEVERPLGQMRPLDPILFAAFTMAIGGVFNLLTVHYGDTVIFHLPANWPLLGGPLTMEALVFGMTNGLVIGALIAAFGAFGAAMPVGALLRLVPRAFYPLAVVVAIAVTYVPLTLRHARQIREAQQLRGLQFRTWRDSLPLLLPLLIGGLERALQLAEALAARGFAADQVPKRLRLLLVAGLACLFAGLLLRIVWGYALLGAGIMVAGGLLAFMSLRAAGRRSRRSHYRHYTWGRNDALVLAGATLTFAALLLPWSGSGSLFYTPYPTLHVPAFEPLMALLLLGLLAPLLTRSGVR</sequence>
<dbReference type="PANTHER" id="PTHR33514">
    <property type="entry name" value="PROTEIN ABCI12, CHLOROPLASTIC"/>
    <property type="match status" value="1"/>
</dbReference>
<evidence type="ECO:0000313" key="6">
    <source>
        <dbReference type="EMBL" id="PDW04329.1"/>
    </source>
</evidence>
<keyword evidence="7" id="KW-1185">Reference proteome</keyword>
<keyword evidence="3 5" id="KW-1133">Transmembrane helix</keyword>
<name>A0A2A6RN81_9CHLR</name>
<keyword evidence="2 5" id="KW-0812">Transmembrane</keyword>
<feature type="transmembrane region" description="Helical" evidence="5">
    <location>
        <begin position="218"/>
        <end position="235"/>
    </location>
</feature>
<evidence type="ECO:0000256" key="5">
    <source>
        <dbReference type="SAM" id="Phobius"/>
    </source>
</evidence>
<reference evidence="7" key="1">
    <citation type="submission" date="2017-08" db="EMBL/GenBank/DDBJ databases">
        <authorList>
            <person name="Grouzdev D.S."/>
            <person name="Gaisin V.A."/>
            <person name="Rysina M.S."/>
            <person name="Gorlenko V.M."/>
        </authorList>
    </citation>
    <scope>NUCLEOTIDE SEQUENCE [LARGE SCALE GENOMIC DNA]</scope>
    <source>
        <strain evidence="7">Kir15-3F</strain>
    </source>
</reference>
<dbReference type="PANTHER" id="PTHR33514:SF15">
    <property type="entry name" value="COBALT TRANSPORT PROTEIN"/>
    <property type="match status" value="1"/>
</dbReference>